<proteinExistence type="predicted"/>
<dbReference type="OrthoDB" id="3640264at2759"/>
<reference evidence="1 2" key="1">
    <citation type="submission" date="2015-07" db="EMBL/GenBank/DDBJ databases">
        <title>Comparative genomics of the Sigatoka disease complex on banana suggests a link between parallel evolutionary changes in Pseudocercospora fijiensis and Pseudocercospora eumusae and increased virulence on the banana host.</title>
        <authorList>
            <person name="Chang T.-C."/>
            <person name="Salvucci A."/>
            <person name="Crous P.W."/>
            <person name="Stergiopoulos I."/>
        </authorList>
    </citation>
    <scope>NUCLEOTIDE SEQUENCE [LARGE SCALE GENOMIC DNA]</scope>
    <source>
        <strain evidence="1 2">CBS 116634</strain>
    </source>
</reference>
<dbReference type="AlphaFoldDB" id="A0A139IFG3"/>
<protein>
    <submittedName>
        <fullName evidence="1">Uncharacterized protein</fullName>
    </submittedName>
</protein>
<keyword evidence="2" id="KW-1185">Reference proteome</keyword>
<accession>A0A139IFG3</accession>
<dbReference type="EMBL" id="LFZO01000118">
    <property type="protein sequence ID" value="KXT13419.1"/>
    <property type="molecule type" value="Genomic_DNA"/>
</dbReference>
<evidence type="ECO:0000313" key="2">
    <source>
        <dbReference type="Proteomes" id="UP000073492"/>
    </source>
</evidence>
<dbReference type="Proteomes" id="UP000073492">
    <property type="component" value="Unassembled WGS sequence"/>
</dbReference>
<sequence length="683" mass="77212">MVNTKDQANPPIYRSIIIDLYIFHDNHLQLFKMYEVVGTNAARLTFADVQFVDFSQEDPLITGERIFRYSAYEHAIGNETVYGQLDLAILLSLRMKADQKSLTPIQIGNREEESPEYLPALTVGQSDMTGKLQGLASYLGDNVEYPILNKILTRYRAYEKAFVAQQMGNDKLGLARLATNSLTAALWAKQQEPLVLPKPIYGLIAYYSDTWEAGLFFLLMHPFSGDFVDFAVIGDFSDRELQLYRAILAVEPEVMDRKYMFLTEDDKAPKFTTMLSGTRNGRSRMRYLEANDTTVFGSRTRTALKVKFKEDWEEWLNSPPSDNSPPKWFQMQQEDCIVLSKNNRRQELDNKWSKTPLEWQEETPLKYTPTLNTHYHKEPAFQAPTLSPHEDLAVRKLEYEATTFPAAQEIPAKAMGSVNWQSLTLGQYGLSAATSEVCDAAPDQLSILLCSGKSILEAVDIVKHPIKGRSVKKLTFAIEEGCLRRDGAFLQPGNFEEYKDACYLHGVAAPTRNDSRPFEVLLKAMAISKIQVKSLAVARSLEDGAWAMPIHVVVMQDDFAFQFKNMLQHTEELDLSVWVENVADEVQWEDYTTVAKSSIARFVEVLAEAPKLKSLTLHLAFDQYNPDLPARNQILPAILLNTKSSDYSSLPAGMLEKILTSLETLSISLANVDVQKLLAFVSR</sequence>
<evidence type="ECO:0000313" key="1">
    <source>
        <dbReference type="EMBL" id="KXT13419.1"/>
    </source>
</evidence>
<comment type="caution">
    <text evidence="1">The sequence shown here is derived from an EMBL/GenBank/DDBJ whole genome shotgun (WGS) entry which is preliminary data.</text>
</comment>
<name>A0A139IFG3_9PEZI</name>
<organism evidence="1 2">
    <name type="scientific">Pseudocercospora musae</name>
    <dbReference type="NCBI Taxonomy" id="113226"/>
    <lineage>
        <taxon>Eukaryota</taxon>
        <taxon>Fungi</taxon>
        <taxon>Dikarya</taxon>
        <taxon>Ascomycota</taxon>
        <taxon>Pezizomycotina</taxon>
        <taxon>Dothideomycetes</taxon>
        <taxon>Dothideomycetidae</taxon>
        <taxon>Mycosphaerellales</taxon>
        <taxon>Mycosphaerellaceae</taxon>
        <taxon>Pseudocercospora</taxon>
    </lineage>
</organism>
<gene>
    <name evidence="1" type="ORF">AC579_9914</name>
</gene>